<keyword evidence="1" id="KW-1133">Transmembrane helix</keyword>
<dbReference type="RefSeq" id="WP_063553831.1">
    <property type="nucleotide sequence ID" value="NZ_LITT01000002.1"/>
</dbReference>
<protein>
    <submittedName>
        <fullName evidence="2">Uncharacterized protein</fullName>
    </submittedName>
</protein>
<organism evidence="2 3">
    <name type="scientific">Clostridium ljungdahlii</name>
    <dbReference type="NCBI Taxonomy" id="1538"/>
    <lineage>
        <taxon>Bacteria</taxon>
        <taxon>Bacillati</taxon>
        <taxon>Bacillota</taxon>
        <taxon>Clostridia</taxon>
        <taxon>Eubacteriales</taxon>
        <taxon>Clostridiaceae</taxon>
        <taxon>Clostridium</taxon>
    </lineage>
</organism>
<reference evidence="2 3" key="1">
    <citation type="journal article" date="2015" name="Biotechnol. Bioeng.">
        <title>Genome sequence and phenotypic characterization of Caulobacter segnis.</title>
        <authorList>
            <person name="Patel S."/>
            <person name="Fletcher B."/>
            <person name="Scott D.C."/>
            <person name="Ely B."/>
        </authorList>
    </citation>
    <scope>NUCLEOTIDE SEQUENCE [LARGE SCALE GENOMIC DNA]</scope>
    <source>
        <strain evidence="2 3">ERI-2</strain>
    </source>
</reference>
<comment type="caution">
    <text evidence="2">The sequence shown here is derived from an EMBL/GenBank/DDBJ whole genome shotgun (WGS) entry which is preliminary data.</text>
</comment>
<gene>
    <name evidence="2" type="ORF">WY13_00174</name>
</gene>
<sequence>MKSTTNAVDIENKKGTSIKFIDGFTKSILTVLLILLVLIFGAGKYMSSHNMEAGGTDDKVNTMASSKIKADHHPFIELPGDAEVGAFSVANFCAGLIVGHHWEKIFGKSKSNKKSLEEE</sequence>
<dbReference type="OrthoDB" id="1908389at2"/>
<feature type="transmembrane region" description="Helical" evidence="1">
    <location>
        <begin position="23"/>
        <end position="42"/>
    </location>
</feature>
<accession>A0A166SEN7</accession>
<dbReference type="AlphaFoldDB" id="A0A166SEN7"/>
<dbReference type="PATRIC" id="fig|1538.10.peg.656"/>
<keyword evidence="1" id="KW-0472">Membrane</keyword>
<dbReference type="EMBL" id="LITT01000002">
    <property type="protein sequence ID" value="OAA92087.1"/>
    <property type="molecule type" value="Genomic_DNA"/>
</dbReference>
<evidence type="ECO:0000313" key="2">
    <source>
        <dbReference type="EMBL" id="OAA92087.1"/>
    </source>
</evidence>
<evidence type="ECO:0000256" key="1">
    <source>
        <dbReference type="SAM" id="Phobius"/>
    </source>
</evidence>
<evidence type="ECO:0000313" key="3">
    <source>
        <dbReference type="Proteomes" id="UP000077407"/>
    </source>
</evidence>
<name>A0A166SEN7_9CLOT</name>
<dbReference type="Proteomes" id="UP000077407">
    <property type="component" value="Unassembled WGS sequence"/>
</dbReference>
<proteinExistence type="predicted"/>
<keyword evidence="1" id="KW-0812">Transmembrane</keyword>